<dbReference type="InterPro" id="IPR004341">
    <property type="entry name" value="CAT_RNA-bd_dom"/>
</dbReference>
<feature type="domain" description="PRD" evidence="2">
    <location>
        <begin position="65"/>
        <end position="171"/>
    </location>
</feature>
<protein>
    <submittedName>
        <fullName evidence="3">Transcriptional antiterminator, BglG family</fullName>
    </submittedName>
</protein>
<dbReference type="InterPro" id="IPR036634">
    <property type="entry name" value="PRD_sf"/>
</dbReference>
<dbReference type="InterPro" id="IPR011608">
    <property type="entry name" value="PRD"/>
</dbReference>
<dbReference type="GO" id="GO:0006355">
    <property type="term" value="P:regulation of DNA-templated transcription"/>
    <property type="evidence" value="ECO:0007669"/>
    <property type="project" value="InterPro"/>
</dbReference>
<dbReference type="PANTHER" id="PTHR30185">
    <property type="entry name" value="CRYPTIC BETA-GLUCOSIDE BGL OPERON ANTITERMINATOR"/>
    <property type="match status" value="1"/>
</dbReference>
<sequence>MHITKVFNNNVVLAVDARGRELVLSGRGLGFKAVPGAEIDQSRVEKTFVAGGSTSAERLAAFVDEIPIEDIEVTEEILTAARDTLGPHVTDALLVPLADHVSFALRRTRERVAEIEYPLRWEVQHLYPAEAAFAREALGIIERRRGVRLPELEAVPLALHLVNAQFGAPDLGTTARMTEVLRETLDVVRAQFGIDIDEASVPVARFVTHLRYLFNRQQQGTRSPDVGTLLIDAMRTTHPREHACAVRIADLLTTRFGWDVGGEEVLYLALHVARLTADALSRNPTTPGS</sequence>
<evidence type="ECO:0000256" key="1">
    <source>
        <dbReference type="ARBA" id="ARBA00022737"/>
    </source>
</evidence>
<name>A0A1H3DL70_9ACTN</name>
<keyword evidence="1" id="KW-0677">Repeat</keyword>
<accession>A0A1H3DL70</accession>
<dbReference type="SMART" id="SM01061">
    <property type="entry name" value="CAT_RBD"/>
    <property type="match status" value="1"/>
</dbReference>
<feature type="domain" description="PRD" evidence="2">
    <location>
        <begin position="172"/>
        <end position="282"/>
    </location>
</feature>
<dbReference type="OrthoDB" id="9813552at2"/>
<evidence type="ECO:0000259" key="2">
    <source>
        <dbReference type="PROSITE" id="PS51372"/>
    </source>
</evidence>
<dbReference type="RefSeq" id="WP_091152092.1">
    <property type="nucleotide sequence ID" value="NZ_FNOT01000002.1"/>
</dbReference>
<evidence type="ECO:0000313" key="4">
    <source>
        <dbReference type="Proteomes" id="UP000198921"/>
    </source>
</evidence>
<proteinExistence type="predicted"/>
<dbReference type="Pfam" id="PF03123">
    <property type="entry name" value="CAT_RBD"/>
    <property type="match status" value="1"/>
</dbReference>
<dbReference type="STRING" id="1137993.SAMN05660209_01040"/>
<keyword evidence="4" id="KW-1185">Reference proteome</keyword>
<dbReference type="GO" id="GO:0003723">
    <property type="term" value="F:RNA binding"/>
    <property type="evidence" value="ECO:0007669"/>
    <property type="project" value="InterPro"/>
</dbReference>
<dbReference type="SUPFAM" id="SSF63520">
    <property type="entry name" value="PTS-regulatory domain, PRD"/>
    <property type="match status" value="2"/>
</dbReference>
<evidence type="ECO:0000313" key="3">
    <source>
        <dbReference type="EMBL" id="SDX67253.1"/>
    </source>
</evidence>
<dbReference type="SUPFAM" id="SSF50151">
    <property type="entry name" value="SacY-like RNA-binding domain"/>
    <property type="match status" value="1"/>
</dbReference>
<dbReference type="Gene3D" id="2.30.24.10">
    <property type="entry name" value="CAT RNA-binding domain"/>
    <property type="match status" value="1"/>
</dbReference>
<dbReference type="AlphaFoldDB" id="A0A1H3DL70"/>
<dbReference type="EMBL" id="FNOT01000002">
    <property type="protein sequence ID" value="SDX67253.1"/>
    <property type="molecule type" value="Genomic_DNA"/>
</dbReference>
<reference evidence="4" key="1">
    <citation type="submission" date="2016-10" db="EMBL/GenBank/DDBJ databases">
        <authorList>
            <person name="Varghese N."/>
            <person name="Submissions S."/>
        </authorList>
    </citation>
    <scope>NUCLEOTIDE SEQUENCE [LARGE SCALE GENOMIC DNA]</scope>
    <source>
        <strain evidence="4">DSM 45422</strain>
    </source>
</reference>
<dbReference type="InterPro" id="IPR036650">
    <property type="entry name" value="CAT_RNA-bd_dom_sf"/>
</dbReference>
<dbReference type="InterPro" id="IPR050661">
    <property type="entry name" value="BglG_antiterminators"/>
</dbReference>
<dbReference type="Pfam" id="PF00874">
    <property type="entry name" value="PRD"/>
    <property type="match status" value="2"/>
</dbReference>
<organism evidence="3 4">
    <name type="scientific">Geodermatophilus africanus</name>
    <dbReference type="NCBI Taxonomy" id="1137993"/>
    <lineage>
        <taxon>Bacteria</taxon>
        <taxon>Bacillati</taxon>
        <taxon>Actinomycetota</taxon>
        <taxon>Actinomycetes</taxon>
        <taxon>Geodermatophilales</taxon>
        <taxon>Geodermatophilaceae</taxon>
        <taxon>Geodermatophilus</taxon>
    </lineage>
</organism>
<dbReference type="Gene3D" id="1.10.1790.10">
    <property type="entry name" value="PRD domain"/>
    <property type="match status" value="2"/>
</dbReference>
<gene>
    <name evidence="3" type="ORF">SAMN05660209_01040</name>
</gene>
<dbReference type="PROSITE" id="PS51372">
    <property type="entry name" value="PRD_2"/>
    <property type="match status" value="2"/>
</dbReference>
<dbReference type="Proteomes" id="UP000198921">
    <property type="component" value="Unassembled WGS sequence"/>
</dbReference>
<dbReference type="PANTHER" id="PTHR30185:SF15">
    <property type="entry name" value="CRYPTIC BETA-GLUCOSIDE BGL OPERON ANTITERMINATOR"/>
    <property type="match status" value="1"/>
</dbReference>